<sequence>MKIVNIFVEKLFAVVYNDEVGNGYQDNEYDRLLDLWTDVNYLREFAKENKVKNVNQFVEDRLRDAENIDDLLHDLTEENLPLDNYFHQLDNNETGFKLLSLRKGKASSSDGLRLYAIKIDTNCFLITGGAIKMSLKMKDHPNTREELNKIERVKEMLKENDVIDRESFYEFKNEQNQ</sequence>
<name>I3C3D1_9FLAO</name>
<dbReference type="OrthoDB" id="1067077at2"/>
<dbReference type="EMBL" id="JH651379">
    <property type="protein sequence ID" value="EIJ38124.1"/>
    <property type="molecule type" value="Genomic_DNA"/>
</dbReference>
<dbReference type="Proteomes" id="UP000004690">
    <property type="component" value="Unassembled WGS sequence"/>
</dbReference>
<organism evidence="1 2">
    <name type="scientific">Galbibacter orientalis DSM 19592</name>
    <dbReference type="NCBI Taxonomy" id="926559"/>
    <lineage>
        <taxon>Bacteria</taxon>
        <taxon>Pseudomonadati</taxon>
        <taxon>Bacteroidota</taxon>
        <taxon>Flavobacteriia</taxon>
        <taxon>Flavobacteriales</taxon>
        <taxon>Flavobacteriaceae</taxon>
        <taxon>Galbibacter</taxon>
    </lineage>
</organism>
<evidence type="ECO:0000313" key="1">
    <source>
        <dbReference type="EMBL" id="EIJ38124.1"/>
    </source>
</evidence>
<dbReference type="AlphaFoldDB" id="I3C3D1"/>
<accession>I3C3D1</accession>
<dbReference type="STRING" id="926559.JoomaDRAFT_1105"/>
<dbReference type="RefSeq" id="WP_008611246.1">
    <property type="nucleotide sequence ID" value="NZ_JH651379.1"/>
</dbReference>
<reference evidence="1 2" key="1">
    <citation type="submission" date="2012-02" db="EMBL/GenBank/DDBJ databases">
        <title>Improved High-Quality Draft genome of Joostella marina DSM 19592.</title>
        <authorList>
            <consortium name="US DOE Joint Genome Institute (JGI-PGF)"/>
            <person name="Lucas S."/>
            <person name="Copeland A."/>
            <person name="Lapidus A."/>
            <person name="Bruce D."/>
            <person name="Goodwin L."/>
            <person name="Pitluck S."/>
            <person name="Peters L."/>
            <person name="Chertkov O."/>
            <person name="Ovchinnikova G."/>
            <person name="Kyrpides N."/>
            <person name="Mavromatis K."/>
            <person name="Detter J.C."/>
            <person name="Han C."/>
            <person name="Land M."/>
            <person name="Hauser L."/>
            <person name="Markowitz V."/>
            <person name="Cheng J.-F."/>
            <person name="Hugenholtz P."/>
            <person name="Woyke T."/>
            <person name="Wu D."/>
            <person name="Tindall B."/>
            <person name="Brambilla E."/>
            <person name="Klenk H.-P."/>
            <person name="Eisen J.A."/>
        </authorList>
    </citation>
    <scope>NUCLEOTIDE SEQUENCE [LARGE SCALE GENOMIC DNA]</scope>
    <source>
        <strain evidence="1 2">DSM 19592</strain>
    </source>
</reference>
<keyword evidence="2" id="KW-1185">Reference proteome</keyword>
<proteinExistence type="predicted"/>
<dbReference type="eggNOG" id="ENOG5032VDM">
    <property type="taxonomic scope" value="Bacteria"/>
</dbReference>
<gene>
    <name evidence="1" type="ORF">JoomaDRAFT_1105</name>
</gene>
<dbReference type="HOGENOM" id="CLU_115418_0_0_10"/>
<protein>
    <submittedName>
        <fullName evidence="1">Uncharacterized protein</fullName>
    </submittedName>
</protein>
<evidence type="ECO:0000313" key="2">
    <source>
        <dbReference type="Proteomes" id="UP000004690"/>
    </source>
</evidence>